<proteinExistence type="predicted"/>
<organism evidence="1">
    <name type="scientific">marine sediment metagenome</name>
    <dbReference type="NCBI Taxonomy" id="412755"/>
    <lineage>
        <taxon>unclassified sequences</taxon>
        <taxon>metagenomes</taxon>
        <taxon>ecological metagenomes</taxon>
    </lineage>
</organism>
<sequence>MNLANGLQLSNGADPGKVNITADTLVIQGVEHQNVSLVADLNVLGANGRDAGSETANSWWSVWVACDGAGLPASLIALLSLSASGPAVPGGETNKLRLGWMRNDANSNFYRIVNSAGHDLFWWNEDTTQPDFEKIDVSTSPTDFTDVICSTAAPETCRELMLSIRSNDASGLDRGVFIRNKDLGNTVAGLGTSIMAIKTLTGGALQRANTICGCDSSQTIQYRANKSTNDTKIQVMGYRDIRT</sequence>
<reference evidence="1" key="1">
    <citation type="journal article" date="2015" name="Nature">
        <title>Complex archaea that bridge the gap between prokaryotes and eukaryotes.</title>
        <authorList>
            <person name="Spang A."/>
            <person name="Saw J.H."/>
            <person name="Jorgensen S.L."/>
            <person name="Zaremba-Niedzwiedzka K."/>
            <person name="Martijn J."/>
            <person name="Lind A.E."/>
            <person name="van Eijk R."/>
            <person name="Schleper C."/>
            <person name="Guy L."/>
            <person name="Ettema T.J."/>
        </authorList>
    </citation>
    <scope>NUCLEOTIDE SEQUENCE</scope>
</reference>
<accession>A0A0F9SN60</accession>
<evidence type="ECO:0000313" key="1">
    <source>
        <dbReference type="EMBL" id="KKN68444.1"/>
    </source>
</evidence>
<name>A0A0F9SN60_9ZZZZ</name>
<dbReference type="EMBL" id="LAZR01000448">
    <property type="protein sequence ID" value="KKN68444.1"/>
    <property type="molecule type" value="Genomic_DNA"/>
</dbReference>
<protein>
    <submittedName>
        <fullName evidence="1">Uncharacterized protein</fullName>
    </submittedName>
</protein>
<dbReference type="AlphaFoldDB" id="A0A0F9SN60"/>
<comment type="caution">
    <text evidence="1">The sequence shown here is derived from an EMBL/GenBank/DDBJ whole genome shotgun (WGS) entry which is preliminary data.</text>
</comment>
<gene>
    <name evidence="1" type="ORF">LCGC14_0450800</name>
</gene>